<dbReference type="InterPro" id="IPR024294">
    <property type="entry name" value="DUF3810"/>
</dbReference>
<reference evidence="2" key="2">
    <citation type="journal article" date="2021" name="PeerJ">
        <title>Extensive microbial diversity within the chicken gut microbiome revealed by metagenomics and culture.</title>
        <authorList>
            <person name="Gilroy R."/>
            <person name="Ravi A."/>
            <person name="Getino M."/>
            <person name="Pursley I."/>
            <person name="Horton D.L."/>
            <person name="Alikhan N.F."/>
            <person name="Baker D."/>
            <person name="Gharbi K."/>
            <person name="Hall N."/>
            <person name="Watson M."/>
            <person name="Adriaenssens E.M."/>
            <person name="Foster-Nyarko E."/>
            <person name="Jarju S."/>
            <person name="Secka A."/>
            <person name="Antonio M."/>
            <person name="Oren A."/>
            <person name="Chaudhuri R.R."/>
            <person name="La Ragione R."/>
            <person name="Hildebrand F."/>
            <person name="Pallen M.J."/>
        </authorList>
    </citation>
    <scope>NUCLEOTIDE SEQUENCE</scope>
    <source>
        <strain evidence="2">ChiHcec3-11533</strain>
    </source>
</reference>
<keyword evidence="1" id="KW-0812">Transmembrane</keyword>
<accession>A0A9D1LDC7</accession>
<comment type="caution">
    <text evidence="2">The sequence shown here is derived from an EMBL/GenBank/DDBJ whole genome shotgun (WGS) entry which is preliminary data.</text>
</comment>
<gene>
    <name evidence="2" type="ORF">IAB02_08940</name>
</gene>
<dbReference type="Proteomes" id="UP000824072">
    <property type="component" value="Unassembled WGS sequence"/>
</dbReference>
<protein>
    <submittedName>
        <fullName evidence="2">DUF3810 family protein</fullName>
    </submittedName>
</protein>
<name>A0A9D1LDC7_9FIRM</name>
<keyword evidence="1" id="KW-0472">Membrane</keyword>
<evidence type="ECO:0000313" key="2">
    <source>
        <dbReference type="EMBL" id="HIU34676.1"/>
    </source>
</evidence>
<dbReference type="Pfam" id="PF12725">
    <property type="entry name" value="DUF3810"/>
    <property type="match status" value="1"/>
</dbReference>
<evidence type="ECO:0000313" key="3">
    <source>
        <dbReference type="Proteomes" id="UP000824072"/>
    </source>
</evidence>
<proteinExistence type="predicted"/>
<dbReference type="EMBL" id="DVMU01000194">
    <property type="protein sequence ID" value="HIU34676.1"/>
    <property type="molecule type" value="Genomic_DNA"/>
</dbReference>
<reference evidence="2" key="1">
    <citation type="submission" date="2020-10" db="EMBL/GenBank/DDBJ databases">
        <authorList>
            <person name="Gilroy R."/>
        </authorList>
    </citation>
    <scope>NUCLEOTIDE SEQUENCE</scope>
    <source>
        <strain evidence="2">ChiHcec3-11533</strain>
    </source>
</reference>
<dbReference type="AlphaFoldDB" id="A0A9D1LDC7"/>
<organism evidence="2 3">
    <name type="scientific">Candidatus Pullichristensenella excrementigallinarum</name>
    <dbReference type="NCBI Taxonomy" id="2840907"/>
    <lineage>
        <taxon>Bacteria</taxon>
        <taxon>Bacillati</taxon>
        <taxon>Bacillota</taxon>
        <taxon>Clostridia</taxon>
        <taxon>Candidatus Pullichristensenella</taxon>
    </lineage>
</organism>
<feature type="transmembrane region" description="Helical" evidence="1">
    <location>
        <begin position="80"/>
        <end position="99"/>
    </location>
</feature>
<feature type="transmembrane region" description="Helical" evidence="1">
    <location>
        <begin position="54"/>
        <end position="73"/>
    </location>
</feature>
<keyword evidence="1" id="KW-1133">Transmembrane helix</keyword>
<evidence type="ECO:0000256" key="1">
    <source>
        <dbReference type="SAM" id="Phobius"/>
    </source>
</evidence>
<sequence>MRRRWICLAGGILVFSLLVMLLSRISGAFADFWLKWGMGPALQTLSRLSGSAPFSLAEPLALIAAVLLLVTLLRRKGTCLLLALIFAGYALLWYPAYFAPSAQGMAVESTADAGKLESVCRELIDALNADAFAMPQNLEERALSAVSRLENLPFLPISAPKSARYPEWMEALHLAGIFVPWTAEALFNPLEAEAGRLFTACHELMHLSGIADEGQANILAYEACLLEGGAFAYSARLWALKYCLQKLRELDAARYWETAGILQGEARTHFAAMGGFLRDSQEHRGISNAFSRFFGLSAFTSSYAALADYLCME</sequence>